<dbReference type="GO" id="GO:0005096">
    <property type="term" value="F:GTPase activator activity"/>
    <property type="evidence" value="ECO:0007669"/>
    <property type="project" value="TreeGrafter"/>
</dbReference>
<protein>
    <submittedName>
        <fullName evidence="4">RabGAP/TBC domain-containing protein</fullName>
    </submittedName>
</protein>
<dbReference type="SUPFAM" id="SSF47923">
    <property type="entry name" value="Ypt/Rab-GAP domain of gyp1p"/>
    <property type="match status" value="2"/>
</dbReference>
<feature type="domain" description="Rhodanese" evidence="3">
    <location>
        <begin position="862"/>
        <end position="888"/>
    </location>
</feature>
<dbReference type="PANTHER" id="PTHR47219:SF9">
    <property type="entry name" value="GTPASE ACTIVATING PROTEIN AND CENTROSOME-ASSOCIATED, ISOFORM B"/>
    <property type="match status" value="1"/>
</dbReference>
<dbReference type="Gene3D" id="1.10.8.270">
    <property type="entry name" value="putative rabgap domain of human tbc1 domain family member 14 like domains"/>
    <property type="match status" value="1"/>
</dbReference>
<evidence type="ECO:0000259" key="3">
    <source>
        <dbReference type="PROSITE" id="PS50206"/>
    </source>
</evidence>
<dbReference type="FunCoup" id="A0A151Z8G8">
    <property type="interactions" value="21"/>
</dbReference>
<dbReference type="InterPro" id="IPR035969">
    <property type="entry name" value="Rab-GAP_TBC_sf"/>
</dbReference>
<evidence type="ECO:0000259" key="2">
    <source>
        <dbReference type="PROSITE" id="PS50086"/>
    </source>
</evidence>
<dbReference type="InterPro" id="IPR011009">
    <property type="entry name" value="Kinase-like_dom_sf"/>
</dbReference>
<dbReference type="OMA" id="THTDRQI"/>
<name>A0A151Z8G8_TIELA</name>
<dbReference type="PROSITE" id="PS50206">
    <property type="entry name" value="RHODANESE_3"/>
    <property type="match status" value="1"/>
</dbReference>
<dbReference type="InterPro" id="IPR001763">
    <property type="entry name" value="Rhodanese-like_dom"/>
</dbReference>
<dbReference type="SMART" id="SM00450">
    <property type="entry name" value="RHOD"/>
    <property type="match status" value="1"/>
</dbReference>
<feature type="domain" description="Rab-GAP TBC" evidence="2">
    <location>
        <begin position="578"/>
        <end position="765"/>
    </location>
</feature>
<dbReference type="InterPro" id="IPR000195">
    <property type="entry name" value="Rab-GAP-TBC_dom"/>
</dbReference>
<evidence type="ECO:0000259" key="1">
    <source>
        <dbReference type="PROSITE" id="PS50011"/>
    </source>
</evidence>
<accession>A0A151Z8G8</accession>
<dbReference type="SUPFAM" id="SSF56112">
    <property type="entry name" value="Protein kinase-like (PK-like)"/>
    <property type="match status" value="1"/>
</dbReference>
<dbReference type="FunFam" id="1.10.8.270:FF:000044">
    <property type="entry name" value="TBC Kinase homolog"/>
    <property type="match status" value="1"/>
</dbReference>
<dbReference type="SMART" id="SM00164">
    <property type="entry name" value="TBC"/>
    <property type="match status" value="1"/>
</dbReference>
<proteinExistence type="predicted"/>
<dbReference type="CDD" id="cd00158">
    <property type="entry name" value="RHOD"/>
    <property type="match status" value="1"/>
</dbReference>
<sequence>MSSKETFRKYGIEIYIDSNDKVILNHKDLKLSIHPFFFKITLSLQSKKYISNSNNNSKKYQRDTHNLIIDDAGIAVPLNQSIFDIFARSRYLSSLEHENLTQFIQVEPSKKHHDQIYIISEDYSNSLSKLIEKQAKLSKFITQDEITSISYQILKALSFLHYNKLTHRNLSIENIKFDKNNIVKLSNYGLYYLSNNGENVSFPIGNLLYLSPESILTEHKGSSNPKSDVWALGCILLHLVLGFCLWQDNNPKIVISRILHLSGLETSQQFNCDTNTFEENLEFKDNSNNNNVEEGDISNLKINQLNNKNMIKFLDSIGKFKQEEISGIGFQSLDSQLQEFIRYCLIPNPIDRPDSETLLDHPFFKGVKDSDPTRDQWLLKPMGKCESLPDDLTSLNIQDILTRDKIKSHYDIFSPSEIYYLWKEILHGDIEKELVLQGFVKPSPSVHKLPLFVPVKRSLTDSSTNLLSDNNIPQINNNNNEDNNIDTPNIIKSKDSILYNNDQICMINIDQILVKLEKSYQSKEQLNYEQLNGTTKIQMETIEMKILLLKEYHKLLYDYQYGDPTQSQPQIIRLARYSIPSLLRGEIWAAILGVNDNDAKQIFYSINLDQKGPNDKQFELDIPRCHQYHPILSSEQGHIQLFRVLKAWSVYNIEYGCYWQGLDSVCATFVVHHFYNESKAFASLKAFVDKYLKILYVPNNFSALSEIMLVYKQLLSYHDPEVSVHLNTIQFEPDLYAIPWFITIFAHILPIDKIETLWDTILLGPSSLPYFIAISIMIQFRQFILTTNSETCLKILPKITSLDVDVCVRDALDKFNHTPLSTTLSKSVPNTDPELWWMQEIPIEKRKRELFPRISIQDLVNNQSNSKILDIRSPESYKQSHYPQSININPKQTKVTPILEQCRNKPIIVIAPSTDEEGIEFCNQLVQWKFKFVSLLNGGMDSIQHSGFDL</sequence>
<feature type="domain" description="Protein kinase" evidence="1">
    <location>
        <begin position="44"/>
        <end position="364"/>
    </location>
</feature>
<dbReference type="PROSITE" id="PS50086">
    <property type="entry name" value="TBC_RABGAP"/>
    <property type="match status" value="1"/>
</dbReference>
<dbReference type="InterPro" id="IPR000719">
    <property type="entry name" value="Prot_kinase_dom"/>
</dbReference>
<organism evidence="4 5">
    <name type="scientific">Tieghemostelium lacteum</name>
    <name type="common">Slime mold</name>
    <name type="synonym">Dictyostelium lacteum</name>
    <dbReference type="NCBI Taxonomy" id="361077"/>
    <lineage>
        <taxon>Eukaryota</taxon>
        <taxon>Amoebozoa</taxon>
        <taxon>Evosea</taxon>
        <taxon>Eumycetozoa</taxon>
        <taxon>Dictyostelia</taxon>
        <taxon>Dictyosteliales</taxon>
        <taxon>Raperosteliaceae</taxon>
        <taxon>Tieghemostelium</taxon>
    </lineage>
</organism>
<dbReference type="AlphaFoldDB" id="A0A151Z8G8"/>
<dbReference type="GO" id="GO:0031267">
    <property type="term" value="F:small GTPase binding"/>
    <property type="evidence" value="ECO:0007669"/>
    <property type="project" value="TreeGrafter"/>
</dbReference>
<dbReference type="Pfam" id="PF00566">
    <property type="entry name" value="RabGAP-TBC"/>
    <property type="match status" value="1"/>
</dbReference>
<dbReference type="Gene3D" id="1.10.510.10">
    <property type="entry name" value="Transferase(Phosphotransferase) domain 1"/>
    <property type="match status" value="1"/>
</dbReference>
<dbReference type="InterPro" id="IPR050302">
    <property type="entry name" value="Rab_GAP_TBC_domain"/>
</dbReference>
<dbReference type="OrthoDB" id="1668230at2759"/>
<evidence type="ECO:0000313" key="5">
    <source>
        <dbReference type="Proteomes" id="UP000076078"/>
    </source>
</evidence>
<keyword evidence="5" id="KW-1185">Reference proteome</keyword>
<comment type="caution">
    <text evidence="4">The sequence shown here is derived from an EMBL/GenBank/DDBJ whole genome shotgun (WGS) entry which is preliminary data.</text>
</comment>
<dbReference type="CDD" id="cd00180">
    <property type="entry name" value="PKc"/>
    <property type="match status" value="1"/>
</dbReference>
<dbReference type="SUPFAM" id="SSF52821">
    <property type="entry name" value="Rhodanese/Cell cycle control phosphatase"/>
    <property type="match status" value="1"/>
</dbReference>
<evidence type="ECO:0000313" key="4">
    <source>
        <dbReference type="EMBL" id="KYQ90250.1"/>
    </source>
</evidence>
<dbReference type="PROSITE" id="PS50011">
    <property type="entry name" value="PROTEIN_KINASE_DOM"/>
    <property type="match status" value="1"/>
</dbReference>
<gene>
    <name evidence="4" type="ORF">DLAC_08853</name>
</gene>
<dbReference type="STRING" id="361077.A0A151Z8G8"/>
<reference evidence="4 5" key="1">
    <citation type="submission" date="2015-12" db="EMBL/GenBank/DDBJ databases">
        <title>Dictyostelia acquired genes for synthesis and detection of signals that induce cell-type specialization by lateral gene transfer from prokaryotes.</title>
        <authorList>
            <person name="Gloeckner G."/>
            <person name="Schaap P."/>
        </authorList>
    </citation>
    <scope>NUCLEOTIDE SEQUENCE [LARGE SCALE GENOMIC DNA]</scope>
    <source>
        <strain evidence="4 5">TK</strain>
    </source>
</reference>
<dbReference type="Gene3D" id="1.10.472.80">
    <property type="entry name" value="Ypt/Rab-GAP domain of gyp1p, domain 3"/>
    <property type="match status" value="1"/>
</dbReference>
<dbReference type="InterPro" id="IPR036873">
    <property type="entry name" value="Rhodanese-like_dom_sf"/>
</dbReference>
<dbReference type="EMBL" id="LODT01000037">
    <property type="protein sequence ID" value="KYQ90250.1"/>
    <property type="molecule type" value="Genomic_DNA"/>
</dbReference>
<dbReference type="GO" id="GO:0004672">
    <property type="term" value="F:protein kinase activity"/>
    <property type="evidence" value="ECO:0007669"/>
    <property type="project" value="InterPro"/>
</dbReference>
<dbReference type="Pfam" id="PF00069">
    <property type="entry name" value="Pkinase"/>
    <property type="match status" value="1"/>
</dbReference>
<dbReference type="Proteomes" id="UP000076078">
    <property type="component" value="Unassembled WGS sequence"/>
</dbReference>
<dbReference type="InParanoid" id="A0A151Z8G8"/>
<dbReference type="Gene3D" id="3.40.250.10">
    <property type="entry name" value="Rhodanese-like domain"/>
    <property type="match status" value="1"/>
</dbReference>
<dbReference type="PANTHER" id="PTHR47219">
    <property type="entry name" value="RAB GTPASE-ACTIVATING PROTEIN 1-LIKE"/>
    <property type="match status" value="1"/>
</dbReference>
<dbReference type="Pfam" id="PF00581">
    <property type="entry name" value="Rhodanese"/>
    <property type="match status" value="1"/>
</dbReference>
<dbReference type="GO" id="GO:0005524">
    <property type="term" value="F:ATP binding"/>
    <property type="evidence" value="ECO:0007669"/>
    <property type="project" value="InterPro"/>
</dbReference>